<evidence type="ECO:0000313" key="3">
    <source>
        <dbReference type="Proteomes" id="UP001472866"/>
    </source>
</evidence>
<proteinExistence type="inferred from homology"/>
<name>A0AAX4PGW5_9CHLO</name>
<dbReference type="InterPro" id="IPR004142">
    <property type="entry name" value="NDRG"/>
</dbReference>
<protein>
    <submittedName>
        <fullName evidence="2">Alpha/beta-hydrolase</fullName>
    </submittedName>
</protein>
<dbReference type="SUPFAM" id="SSF53474">
    <property type="entry name" value="alpha/beta-Hydrolases"/>
    <property type="match status" value="1"/>
</dbReference>
<reference evidence="2 3" key="1">
    <citation type="submission" date="2024-03" db="EMBL/GenBank/DDBJ databases">
        <title>Complete genome sequence of the green alga Chloropicon roscoffensis RCC1871.</title>
        <authorList>
            <person name="Lemieux C."/>
            <person name="Pombert J.-F."/>
            <person name="Otis C."/>
            <person name="Turmel M."/>
        </authorList>
    </citation>
    <scope>NUCLEOTIDE SEQUENCE [LARGE SCALE GENOMIC DNA]</scope>
    <source>
        <strain evidence="2 3">RCC1871</strain>
    </source>
</reference>
<dbReference type="AlphaFoldDB" id="A0AAX4PGW5"/>
<accession>A0AAX4PGW5</accession>
<dbReference type="Gene3D" id="3.40.50.1820">
    <property type="entry name" value="alpha/beta hydrolase"/>
    <property type="match status" value="1"/>
</dbReference>
<evidence type="ECO:0000256" key="1">
    <source>
        <dbReference type="ARBA" id="ARBA00005598"/>
    </source>
</evidence>
<dbReference type="Proteomes" id="UP001472866">
    <property type="component" value="Chromosome 11"/>
</dbReference>
<evidence type="ECO:0000313" key="2">
    <source>
        <dbReference type="EMBL" id="WZN65136.1"/>
    </source>
</evidence>
<sequence>MAKAGYETVGIDVYSAVQGESVYVDTSYGRVHVLVSGDTTKPACVTYHEVGVNSRTCFQGFFSASEPKKSLLLQSYCFYHFDYPGCEAEGGKEATAPSGAGAPVDGPTLEQASLQVGEAMKQLGIKGALGMGVGAGAYVLGKTSLAFPNLLSALVLFSPCCKKVTWWEYTYGKVLLNCLWYYGWSSRFAHRHLYERLFSSKIVESEGYGVPDLLYTFNQEVERIDPRAIARYLQAVLAREDVVEELKGLKTRVLLFSCMDSIYNKESLELNLKIDLTRADYIEVFDSGTLVTEQLPQVTLGPIDQFVKMLHQRGLCR</sequence>
<keyword evidence="3" id="KW-1185">Reference proteome</keyword>
<dbReference type="PANTHER" id="PTHR11034">
    <property type="entry name" value="N-MYC DOWNSTREAM REGULATED"/>
    <property type="match status" value="1"/>
</dbReference>
<gene>
    <name evidence="2" type="ORF">HKI87_11g66930</name>
</gene>
<organism evidence="2 3">
    <name type="scientific">Chloropicon roscoffensis</name>
    <dbReference type="NCBI Taxonomy" id="1461544"/>
    <lineage>
        <taxon>Eukaryota</taxon>
        <taxon>Viridiplantae</taxon>
        <taxon>Chlorophyta</taxon>
        <taxon>Chloropicophyceae</taxon>
        <taxon>Chloropicales</taxon>
        <taxon>Chloropicaceae</taxon>
        <taxon>Chloropicon</taxon>
    </lineage>
</organism>
<dbReference type="EMBL" id="CP151511">
    <property type="protein sequence ID" value="WZN65136.1"/>
    <property type="molecule type" value="Genomic_DNA"/>
</dbReference>
<comment type="similarity">
    <text evidence="1">Belongs to the NDRG family.</text>
</comment>
<dbReference type="InterPro" id="IPR029058">
    <property type="entry name" value="AB_hydrolase_fold"/>
</dbReference>
<dbReference type="Pfam" id="PF03096">
    <property type="entry name" value="Ndr"/>
    <property type="match status" value="1"/>
</dbReference>